<organism evidence="1 2">
    <name type="scientific">Actinomadura namibiensis</name>
    <dbReference type="NCBI Taxonomy" id="182080"/>
    <lineage>
        <taxon>Bacteria</taxon>
        <taxon>Bacillati</taxon>
        <taxon>Actinomycetota</taxon>
        <taxon>Actinomycetes</taxon>
        <taxon>Streptosporangiales</taxon>
        <taxon>Thermomonosporaceae</taxon>
        <taxon>Actinomadura</taxon>
    </lineage>
</organism>
<dbReference type="EMBL" id="JACJIA010000003">
    <property type="protein sequence ID" value="MBA8951339.1"/>
    <property type="molecule type" value="Genomic_DNA"/>
</dbReference>
<dbReference type="AlphaFoldDB" id="A0A7W3LNG0"/>
<accession>A0A7W3LNG0</accession>
<comment type="caution">
    <text evidence="1">The sequence shown here is derived from an EMBL/GenBank/DDBJ whole genome shotgun (WGS) entry which is preliminary data.</text>
</comment>
<reference evidence="1 2" key="1">
    <citation type="submission" date="2020-08" db="EMBL/GenBank/DDBJ databases">
        <title>Genomic Encyclopedia of Type Strains, Phase IV (KMG-IV): sequencing the most valuable type-strain genomes for metagenomic binning, comparative biology and taxonomic classification.</title>
        <authorList>
            <person name="Goeker M."/>
        </authorList>
    </citation>
    <scope>NUCLEOTIDE SEQUENCE [LARGE SCALE GENOMIC DNA]</scope>
    <source>
        <strain evidence="1 2">DSM 44197</strain>
    </source>
</reference>
<gene>
    <name evidence="1" type="ORF">HNR61_002970</name>
</gene>
<evidence type="ECO:0000313" key="1">
    <source>
        <dbReference type="EMBL" id="MBA8951339.1"/>
    </source>
</evidence>
<evidence type="ECO:0000313" key="2">
    <source>
        <dbReference type="Proteomes" id="UP000572680"/>
    </source>
</evidence>
<proteinExistence type="predicted"/>
<keyword evidence="2" id="KW-1185">Reference proteome</keyword>
<sequence length="35" mass="3852">MIRPEFGSQIIAKDRVKALRAEAKAAAKAAKARKR</sequence>
<name>A0A7W3LNG0_ACTNM</name>
<protein>
    <submittedName>
        <fullName evidence="1">Uncharacterized protein</fullName>
    </submittedName>
</protein>
<dbReference type="Proteomes" id="UP000572680">
    <property type="component" value="Unassembled WGS sequence"/>
</dbReference>